<dbReference type="GO" id="GO:0003824">
    <property type="term" value="F:catalytic activity"/>
    <property type="evidence" value="ECO:0007669"/>
    <property type="project" value="InterPro"/>
</dbReference>
<dbReference type="Proteomes" id="UP000075809">
    <property type="component" value="Unassembled WGS sequence"/>
</dbReference>
<name>A0A151WLM8_9HYME</name>
<reference evidence="2 3" key="1">
    <citation type="submission" date="2015-09" db="EMBL/GenBank/DDBJ databases">
        <title>Trachymyrmex zeteki WGS genome.</title>
        <authorList>
            <person name="Nygaard S."/>
            <person name="Hu H."/>
            <person name="Boomsma J."/>
            <person name="Zhang G."/>
        </authorList>
    </citation>
    <scope>NUCLEOTIDE SEQUENCE [LARGE SCALE GENOMIC DNA]</scope>
    <source>
        <strain evidence="2">Tzet28-1</strain>
        <tissue evidence="2">Whole body</tissue>
    </source>
</reference>
<evidence type="ECO:0000313" key="2">
    <source>
        <dbReference type="EMBL" id="KYQ48792.1"/>
    </source>
</evidence>
<organism evidence="2 3">
    <name type="scientific">Mycetomoellerius zeteki</name>
    <dbReference type="NCBI Taxonomy" id="64791"/>
    <lineage>
        <taxon>Eukaryota</taxon>
        <taxon>Metazoa</taxon>
        <taxon>Ecdysozoa</taxon>
        <taxon>Arthropoda</taxon>
        <taxon>Hexapoda</taxon>
        <taxon>Insecta</taxon>
        <taxon>Pterygota</taxon>
        <taxon>Neoptera</taxon>
        <taxon>Endopterygota</taxon>
        <taxon>Hymenoptera</taxon>
        <taxon>Apocrita</taxon>
        <taxon>Aculeata</taxon>
        <taxon>Formicoidea</taxon>
        <taxon>Formicidae</taxon>
        <taxon>Myrmicinae</taxon>
        <taxon>Mycetomoellerius</taxon>
    </lineage>
</organism>
<dbReference type="InterPro" id="IPR036691">
    <property type="entry name" value="Endo/exonu/phosph_ase_sf"/>
</dbReference>
<dbReference type="Gene3D" id="3.60.10.10">
    <property type="entry name" value="Endonuclease/exonuclease/phosphatase"/>
    <property type="match status" value="1"/>
</dbReference>
<feature type="domain" description="Endonuclease/exonuclease/phosphatase" evidence="1">
    <location>
        <begin position="29"/>
        <end position="96"/>
    </location>
</feature>
<feature type="non-terminal residue" evidence="2">
    <location>
        <position position="1"/>
    </location>
</feature>
<dbReference type="SUPFAM" id="SSF56219">
    <property type="entry name" value="DNase I-like"/>
    <property type="match status" value="1"/>
</dbReference>
<proteinExistence type="predicted"/>
<dbReference type="AlphaFoldDB" id="A0A151WLM8"/>
<dbReference type="EMBL" id="KQ982957">
    <property type="protein sequence ID" value="KYQ48792.1"/>
    <property type="molecule type" value="Genomic_DNA"/>
</dbReference>
<dbReference type="Pfam" id="PF03372">
    <property type="entry name" value="Exo_endo_phos"/>
    <property type="match status" value="1"/>
</dbReference>
<evidence type="ECO:0000259" key="1">
    <source>
        <dbReference type="Pfam" id="PF03372"/>
    </source>
</evidence>
<keyword evidence="3" id="KW-1185">Reference proteome</keyword>
<accession>A0A151WLM8</accession>
<sequence length="123" mass="13830">FNCSPLTIFGIYRHPNVPVSRVIVDSLFSFIDTQGPVLLLGDFNAYHPSWGFSRSSPIFLSHPLRSPSTIDLIFASPDFAPVCNVLVIQDLFGSDHFPIEVDLNCLVRSSNIFSHRIRLILEQ</sequence>
<gene>
    <name evidence="2" type="ORF">ALC60_12156</name>
</gene>
<protein>
    <recommendedName>
        <fullName evidence="1">Endonuclease/exonuclease/phosphatase domain-containing protein</fullName>
    </recommendedName>
</protein>
<evidence type="ECO:0000313" key="3">
    <source>
        <dbReference type="Proteomes" id="UP000075809"/>
    </source>
</evidence>
<dbReference type="InterPro" id="IPR005135">
    <property type="entry name" value="Endo/exonuclease/phosphatase"/>
</dbReference>